<sequence>MPIASCTTSWGSISRGWRCCSSRLESTPARAGRRGFCGSGRAREESSAVAGTGCAGVRGRARSHRAPFKFPVVVKRATAGAPRTAIMRSQSRLLVLHGCGF</sequence>
<comment type="caution">
    <text evidence="1">The sequence shown here is derived from an EMBL/GenBank/DDBJ whole genome shotgun (WGS) entry which is preliminary data.</text>
</comment>
<name>A0A2R7UAT1_PSEDL</name>
<reference evidence="1 2" key="1">
    <citation type="submission" date="2018-04" db="EMBL/GenBank/DDBJ databases">
        <authorList>
            <person name="Go L.Y."/>
            <person name="Mitchell J.A."/>
        </authorList>
    </citation>
    <scope>NUCLEOTIDE SEQUENCE [LARGE SCALE GENOMIC DNA]</scope>
    <source>
        <strain evidence="1 2">KCJK7865</strain>
    </source>
</reference>
<dbReference type="EMBL" id="QANO01000205">
    <property type="protein sequence ID" value="PTU48916.1"/>
    <property type="molecule type" value="Genomic_DNA"/>
</dbReference>
<proteinExistence type="predicted"/>
<gene>
    <name evidence="1" type="ORF">DBB42_28230</name>
</gene>
<accession>A0A2R7UAT1</accession>
<evidence type="ECO:0000313" key="2">
    <source>
        <dbReference type="Proteomes" id="UP000244874"/>
    </source>
</evidence>
<evidence type="ECO:0000313" key="1">
    <source>
        <dbReference type="EMBL" id="PTU48916.1"/>
    </source>
</evidence>
<protein>
    <submittedName>
        <fullName evidence="1">Uncharacterized protein</fullName>
    </submittedName>
</protein>
<dbReference type="Proteomes" id="UP000244874">
    <property type="component" value="Unassembled WGS sequence"/>
</dbReference>
<organism evidence="1 2">
    <name type="scientific">Pseudomonas plecoglossicida</name>
    <dbReference type="NCBI Taxonomy" id="70775"/>
    <lineage>
        <taxon>Bacteria</taxon>
        <taxon>Pseudomonadati</taxon>
        <taxon>Pseudomonadota</taxon>
        <taxon>Gammaproteobacteria</taxon>
        <taxon>Pseudomonadales</taxon>
        <taxon>Pseudomonadaceae</taxon>
        <taxon>Pseudomonas</taxon>
    </lineage>
</organism>
<dbReference type="AlphaFoldDB" id="A0A2R7UAT1"/>